<accession>A0A078B4D6</accession>
<keyword evidence="2" id="KW-1185">Reference proteome</keyword>
<protein>
    <submittedName>
        <fullName evidence="1">Uncharacterized protein</fullName>
    </submittedName>
</protein>
<dbReference type="InParanoid" id="A0A078B4D6"/>
<dbReference type="EMBL" id="CCKQ01017451">
    <property type="protein sequence ID" value="CDW89344.1"/>
    <property type="molecule type" value="Genomic_DNA"/>
</dbReference>
<reference evidence="1 2" key="1">
    <citation type="submission" date="2014-06" db="EMBL/GenBank/DDBJ databases">
        <authorList>
            <person name="Swart Estienne"/>
        </authorList>
    </citation>
    <scope>NUCLEOTIDE SEQUENCE [LARGE SCALE GENOMIC DNA]</scope>
    <source>
        <strain evidence="1 2">130c</strain>
    </source>
</reference>
<name>A0A078B4D6_STYLE</name>
<proteinExistence type="predicted"/>
<dbReference type="Proteomes" id="UP000039865">
    <property type="component" value="Unassembled WGS sequence"/>
</dbReference>
<evidence type="ECO:0000313" key="2">
    <source>
        <dbReference type="Proteomes" id="UP000039865"/>
    </source>
</evidence>
<sequence>MNSKNNRGGTPSQTDRQIPYSHQIINQHLQEKGIIDLVYENRDIFQDSFLVKISAISRQLIEKEVKCNKEAINWQNLSLKTYSNAKYNCSYLVDSTIDEQSIC</sequence>
<dbReference type="AlphaFoldDB" id="A0A078B4D6"/>
<organism evidence="1 2">
    <name type="scientific">Stylonychia lemnae</name>
    <name type="common">Ciliate</name>
    <dbReference type="NCBI Taxonomy" id="5949"/>
    <lineage>
        <taxon>Eukaryota</taxon>
        <taxon>Sar</taxon>
        <taxon>Alveolata</taxon>
        <taxon>Ciliophora</taxon>
        <taxon>Intramacronucleata</taxon>
        <taxon>Spirotrichea</taxon>
        <taxon>Stichotrichia</taxon>
        <taxon>Sporadotrichida</taxon>
        <taxon>Oxytrichidae</taxon>
        <taxon>Stylonychinae</taxon>
        <taxon>Stylonychia</taxon>
    </lineage>
</organism>
<evidence type="ECO:0000313" key="1">
    <source>
        <dbReference type="EMBL" id="CDW89344.1"/>
    </source>
</evidence>
<gene>
    <name evidence="1" type="primary">Contig1051.g1147</name>
    <name evidence="1" type="ORF">STYLEM_18476</name>
</gene>